<sequence>MLRDLSLGSGNGSRWKVEERRSDAVTTTQPLVLAAPSRTAAIESDATNQCPSSDISDYIFSMALGSTFAIGAAHPAIQSESARERARCLSATDSSSCPLGQRHHGSRIPALDHPEVINIYMAKTPGNVVDWNGSGDVHEVPTITNGSSSLSFLAQGIEHVTSFHRTFLTDSILSV</sequence>
<feature type="region of interest" description="Disordered" evidence="1">
    <location>
        <begin position="1"/>
        <end position="22"/>
    </location>
</feature>
<gene>
    <name evidence="2" type="ORF">M422DRAFT_267903</name>
</gene>
<organism evidence="2 3">
    <name type="scientific">Sphaerobolus stellatus (strain SS14)</name>
    <dbReference type="NCBI Taxonomy" id="990650"/>
    <lineage>
        <taxon>Eukaryota</taxon>
        <taxon>Fungi</taxon>
        <taxon>Dikarya</taxon>
        <taxon>Basidiomycota</taxon>
        <taxon>Agaricomycotina</taxon>
        <taxon>Agaricomycetes</taxon>
        <taxon>Phallomycetidae</taxon>
        <taxon>Geastrales</taxon>
        <taxon>Sphaerobolaceae</taxon>
        <taxon>Sphaerobolus</taxon>
    </lineage>
</organism>
<keyword evidence="3" id="KW-1185">Reference proteome</keyword>
<protein>
    <submittedName>
        <fullName evidence="2">Lytic polysaccharide monooxygenase</fullName>
    </submittedName>
</protein>
<evidence type="ECO:0000313" key="2">
    <source>
        <dbReference type="EMBL" id="KIJ30559.1"/>
    </source>
</evidence>
<evidence type="ECO:0000256" key="1">
    <source>
        <dbReference type="SAM" id="MobiDB-lite"/>
    </source>
</evidence>
<evidence type="ECO:0000313" key="3">
    <source>
        <dbReference type="Proteomes" id="UP000054279"/>
    </source>
</evidence>
<accession>A0A0C9U839</accession>
<dbReference type="OrthoDB" id="3496539at2759"/>
<proteinExistence type="predicted"/>
<dbReference type="Proteomes" id="UP000054279">
    <property type="component" value="Unassembled WGS sequence"/>
</dbReference>
<dbReference type="AlphaFoldDB" id="A0A0C9U839"/>
<dbReference type="HOGENOM" id="CLU_1533523_0_0_1"/>
<keyword evidence="2" id="KW-0503">Monooxygenase</keyword>
<dbReference type="GO" id="GO:0004497">
    <property type="term" value="F:monooxygenase activity"/>
    <property type="evidence" value="ECO:0007669"/>
    <property type="project" value="UniProtKB-KW"/>
</dbReference>
<reference evidence="2 3" key="1">
    <citation type="submission" date="2014-06" db="EMBL/GenBank/DDBJ databases">
        <title>Evolutionary Origins and Diversification of the Mycorrhizal Mutualists.</title>
        <authorList>
            <consortium name="DOE Joint Genome Institute"/>
            <consortium name="Mycorrhizal Genomics Consortium"/>
            <person name="Kohler A."/>
            <person name="Kuo A."/>
            <person name="Nagy L.G."/>
            <person name="Floudas D."/>
            <person name="Copeland A."/>
            <person name="Barry K.W."/>
            <person name="Cichocki N."/>
            <person name="Veneault-Fourrey C."/>
            <person name="LaButti K."/>
            <person name="Lindquist E.A."/>
            <person name="Lipzen A."/>
            <person name="Lundell T."/>
            <person name="Morin E."/>
            <person name="Murat C."/>
            <person name="Riley R."/>
            <person name="Ohm R."/>
            <person name="Sun H."/>
            <person name="Tunlid A."/>
            <person name="Henrissat B."/>
            <person name="Grigoriev I.V."/>
            <person name="Hibbett D.S."/>
            <person name="Martin F."/>
        </authorList>
    </citation>
    <scope>NUCLEOTIDE SEQUENCE [LARGE SCALE GENOMIC DNA]</scope>
    <source>
        <strain evidence="2 3">SS14</strain>
    </source>
</reference>
<dbReference type="EMBL" id="KN837259">
    <property type="protein sequence ID" value="KIJ30559.1"/>
    <property type="molecule type" value="Genomic_DNA"/>
</dbReference>
<keyword evidence="2" id="KW-0560">Oxidoreductase</keyword>
<name>A0A0C9U839_SPHS4</name>